<dbReference type="Proteomes" id="UP000476338">
    <property type="component" value="Unassembled WGS sequence"/>
</dbReference>
<keyword evidence="2" id="KW-1185">Reference proteome</keyword>
<name>A0A6L5WHD0_9BACT</name>
<organism evidence="1 2">
    <name type="scientific">Campylobacter portucalensis</name>
    <dbReference type="NCBI Taxonomy" id="2608384"/>
    <lineage>
        <taxon>Bacteria</taxon>
        <taxon>Pseudomonadati</taxon>
        <taxon>Campylobacterota</taxon>
        <taxon>Epsilonproteobacteria</taxon>
        <taxon>Campylobacterales</taxon>
        <taxon>Campylobacteraceae</taxon>
        <taxon>Campylobacter</taxon>
    </lineage>
</organism>
<accession>A0A6L5WHD0</accession>
<sequence>MPKEELELLKYFENTESKTEQIQCDVLCKEGKVFYIKQENKEKLNSSYDINDVTKIKLRNTIYETERGKIKFLSYMIRSADLRYNLFQIYEFGSSDLKDKGYYRLIIPHLNHRHNILLFDKKDVNFYSTRQRNNCAFEYLNFNIFSSNFAISFYNNFITVECIDEIDFDIFDEYATTALISYGVINGEVPMDKGYFLSMQTKTLLKMVNFVNLNIVQI</sequence>
<evidence type="ECO:0000313" key="2">
    <source>
        <dbReference type="Proteomes" id="UP000476338"/>
    </source>
</evidence>
<protein>
    <submittedName>
        <fullName evidence="1">Uncharacterized protein</fullName>
    </submittedName>
</protein>
<gene>
    <name evidence="1" type="ORF">F1B92_04720</name>
</gene>
<evidence type="ECO:0000313" key="1">
    <source>
        <dbReference type="EMBL" id="MSN96479.1"/>
    </source>
</evidence>
<comment type="caution">
    <text evidence="1">The sequence shown here is derived from an EMBL/GenBank/DDBJ whole genome shotgun (WGS) entry which is preliminary data.</text>
</comment>
<proteinExistence type="predicted"/>
<dbReference type="RefSeq" id="WP_154570751.1">
    <property type="nucleotide sequence ID" value="NZ_VWSJ01000014.1"/>
</dbReference>
<reference evidence="1 2" key="2">
    <citation type="submission" date="2020-03" db="EMBL/GenBank/DDBJ databases">
        <title>Campylobacter portucalensis sp. nov., a new species of Campylobacter isolated from the reproductive tract of bulls.</title>
        <authorList>
            <person name="Silva M.F."/>
            <person name="Pereira G."/>
            <person name="Carneiro C."/>
            <person name="Hemphill A."/>
            <person name="Mateus L."/>
            <person name="Lopes-Da-Costa L."/>
            <person name="Silva E."/>
        </authorList>
    </citation>
    <scope>NUCLEOTIDE SEQUENCE [LARGE SCALE GENOMIC DNA]</scope>
    <source>
        <strain evidence="1 2">FMV-PI01</strain>
    </source>
</reference>
<dbReference type="EMBL" id="VWSJ01000014">
    <property type="protein sequence ID" value="MSN96479.1"/>
    <property type="molecule type" value="Genomic_DNA"/>
</dbReference>
<reference evidence="1 2" key="1">
    <citation type="submission" date="2019-09" db="EMBL/GenBank/DDBJ databases">
        <authorList>
            <person name="Silva M."/>
            <person name="Pereira G."/>
            <person name="Lopes-Da-Costa L."/>
            <person name="Silva E."/>
        </authorList>
    </citation>
    <scope>NUCLEOTIDE SEQUENCE [LARGE SCALE GENOMIC DNA]</scope>
    <source>
        <strain evidence="1 2">FMV-PI01</strain>
    </source>
</reference>
<dbReference type="AlphaFoldDB" id="A0A6L5WHD0"/>